<evidence type="ECO:0000313" key="2">
    <source>
        <dbReference type="EMBL" id="KAG1307404.1"/>
    </source>
</evidence>
<evidence type="ECO:0000313" key="3">
    <source>
        <dbReference type="Proteomes" id="UP000716291"/>
    </source>
</evidence>
<dbReference type="Proteomes" id="UP000716291">
    <property type="component" value="Unassembled WGS sequence"/>
</dbReference>
<sequence length="187" mass="21007">MDYMIDQNKFTVKTMMTEYLKIVAISDLPNVDKRIKRSRYPYKGGQTQNEISKCILTKEFKTTVINFIDPHPSAAVVEVICPSLKQVLQFIFPLFLISVFLDKHKVLALSCVATHLSGPNVFTLCALRILTETLPFVGEMDVIFGVLSFAALAILLNCKITVSQKYPCKLSSNAKFASLEKDSHVVR</sequence>
<name>A0A9P7BR61_RHIOR</name>
<keyword evidence="1" id="KW-1133">Transmembrane helix</keyword>
<gene>
    <name evidence="2" type="ORF">G6F64_006841</name>
</gene>
<keyword evidence="1" id="KW-0472">Membrane</keyword>
<dbReference type="AlphaFoldDB" id="A0A9P7BR61"/>
<comment type="caution">
    <text evidence="2">The sequence shown here is derived from an EMBL/GenBank/DDBJ whole genome shotgun (WGS) entry which is preliminary data.</text>
</comment>
<organism evidence="2 3">
    <name type="scientific">Rhizopus oryzae</name>
    <name type="common">Mucormycosis agent</name>
    <name type="synonym">Rhizopus arrhizus var. delemar</name>
    <dbReference type="NCBI Taxonomy" id="64495"/>
    <lineage>
        <taxon>Eukaryota</taxon>
        <taxon>Fungi</taxon>
        <taxon>Fungi incertae sedis</taxon>
        <taxon>Mucoromycota</taxon>
        <taxon>Mucoromycotina</taxon>
        <taxon>Mucoromycetes</taxon>
        <taxon>Mucorales</taxon>
        <taxon>Mucorineae</taxon>
        <taxon>Rhizopodaceae</taxon>
        <taxon>Rhizopus</taxon>
    </lineage>
</organism>
<accession>A0A9P7BR61</accession>
<evidence type="ECO:0000256" key="1">
    <source>
        <dbReference type="SAM" id="Phobius"/>
    </source>
</evidence>
<proteinExistence type="predicted"/>
<keyword evidence="3" id="KW-1185">Reference proteome</keyword>
<dbReference type="EMBL" id="JAANQT010000952">
    <property type="protein sequence ID" value="KAG1307404.1"/>
    <property type="molecule type" value="Genomic_DNA"/>
</dbReference>
<keyword evidence="1" id="KW-0812">Transmembrane</keyword>
<reference evidence="2" key="1">
    <citation type="journal article" date="2020" name="Microb. Genom.">
        <title>Genetic diversity of clinical and environmental Mucorales isolates obtained from an investigation of mucormycosis cases among solid organ transplant recipients.</title>
        <authorList>
            <person name="Nguyen M.H."/>
            <person name="Kaul D."/>
            <person name="Muto C."/>
            <person name="Cheng S.J."/>
            <person name="Richter R.A."/>
            <person name="Bruno V.M."/>
            <person name="Liu G."/>
            <person name="Beyhan S."/>
            <person name="Sundermann A.J."/>
            <person name="Mounaud S."/>
            <person name="Pasculle A.W."/>
            <person name="Nierman W.C."/>
            <person name="Driscoll E."/>
            <person name="Cumbie R."/>
            <person name="Clancy C.J."/>
            <person name="Dupont C.L."/>
        </authorList>
    </citation>
    <scope>NUCLEOTIDE SEQUENCE</scope>
    <source>
        <strain evidence="2">GL11</strain>
    </source>
</reference>
<dbReference type="OrthoDB" id="10273269at2759"/>
<protein>
    <submittedName>
        <fullName evidence="2">Uncharacterized protein</fullName>
    </submittedName>
</protein>
<feature type="transmembrane region" description="Helical" evidence="1">
    <location>
        <begin position="142"/>
        <end position="162"/>
    </location>
</feature>